<sequence length="686" mass="76022">MISSSSSPCNTSSNSSSNHTLPDRIAKCALHHYDHVLPSNTGGKPQSGREWTVYAAIVAVRSNVAKSRSIDAEDAADCSGGDEQDMLWVVSCATGSKCTSINSVASSLPSLQKRDDNLSDHGIGQDERDHMIVQSYKGMILKDSHAEVLARRGLMAVLWSEIEMTLTNIQKTQTCIDTESISMTTKDRTSTNLLEILPTVTNNLGFIQFRLRSDVTLHMYISDSPCGDATIYEIKKLKYAARNDREDDCNEDCESKDAAPEFETEINFTGAKIILTGNGDTEYAQPTQSSQQHGSSSISSIITFSNENGVEQCNASHHSSSTITVGREHVQMLGALRIKSSRSNIPPHLRSTSMSCSDKLVRWGVLGMQGSLLTLFIPDPICLSSVCVSRDPRSVDSVYGGQLRALDRALRERIESVLNIMKRNQRCMGVEAPAIAIVDMCYDRSKSASEYRHMMVQYSGRKRSLGAVGNEEPPTQSNKKTKLCNKGGEISPMDQPPAEHLPTPHLEQKKSQHSHVQQGIPQSSKKESPSGMSINWHQRYQSNATLTKKEDNFEVTIGATGLKRGKKPKQPNDVIKSASRLCRYNLFDRWRKCLELSIPTIRCYVKDVEKAAFHARTLRELLHNPTSYMESKQKLYDLGLARIPECLFSKREDGCAGPLGGWIRNGVRDDFGTIAHMTKDLQNAQL</sequence>
<reference evidence="14 15" key="1">
    <citation type="journal article" date="2020" name="G3 (Bethesda)">
        <title>Improved Reference Genome for Cyclotella cryptica CCMP332, a Model for Cell Wall Morphogenesis, Salinity Adaptation, and Lipid Production in Diatoms (Bacillariophyta).</title>
        <authorList>
            <person name="Roberts W.R."/>
            <person name="Downey K.M."/>
            <person name="Ruck E.C."/>
            <person name="Traller J.C."/>
            <person name="Alverson A.J."/>
        </authorList>
    </citation>
    <scope>NUCLEOTIDE SEQUENCE [LARGE SCALE GENOMIC DNA]</scope>
    <source>
        <strain evidence="14 15">CCMP332</strain>
    </source>
</reference>
<evidence type="ECO:0000256" key="12">
    <source>
        <dbReference type="SAM" id="MobiDB-lite"/>
    </source>
</evidence>
<gene>
    <name evidence="14" type="ORF">HJC23_000885</name>
</gene>
<evidence type="ECO:0000313" key="15">
    <source>
        <dbReference type="Proteomes" id="UP001516023"/>
    </source>
</evidence>
<dbReference type="EMBL" id="JABMIG020000116">
    <property type="protein sequence ID" value="KAL3791268.1"/>
    <property type="molecule type" value="Genomic_DNA"/>
</dbReference>
<evidence type="ECO:0000256" key="6">
    <source>
        <dbReference type="ARBA" id="ARBA00037784"/>
    </source>
</evidence>
<keyword evidence="3" id="KW-0378">Hydrolase</keyword>
<evidence type="ECO:0000259" key="13">
    <source>
        <dbReference type="PROSITE" id="PS50141"/>
    </source>
</evidence>
<dbReference type="InterPro" id="IPR002466">
    <property type="entry name" value="A_deamin"/>
</dbReference>
<comment type="catalytic activity">
    <reaction evidence="11">
        <text>adenosine(37) in tRNA(Ala) + H2O + H(+) = inosine(37) in tRNA(Ala) + NH4(+)</text>
        <dbReference type="Rhea" id="RHEA:50968"/>
        <dbReference type="Rhea" id="RHEA-COMP:12855"/>
        <dbReference type="Rhea" id="RHEA-COMP:12856"/>
        <dbReference type="ChEBI" id="CHEBI:15377"/>
        <dbReference type="ChEBI" id="CHEBI:15378"/>
        <dbReference type="ChEBI" id="CHEBI:28938"/>
        <dbReference type="ChEBI" id="CHEBI:74411"/>
        <dbReference type="ChEBI" id="CHEBI:82852"/>
        <dbReference type="EC" id="3.5.4.34"/>
    </reaction>
</comment>
<keyword evidence="15" id="KW-1185">Reference proteome</keyword>
<dbReference type="PROSITE" id="PS50141">
    <property type="entry name" value="A_DEAMIN_EDITASE"/>
    <property type="match status" value="1"/>
</dbReference>
<evidence type="ECO:0000256" key="4">
    <source>
        <dbReference type="ARBA" id="ARBA00022833"/>
    </source>
</evidence>
<evidence type="ECO:0000256" key="9">
    <source>
        <dbReference type="ARBA" id="ARBA00040502"/>
    </source>
</evidence>
<dbReference type="GO" id="GO:0046872">
    <property type="term" value="F:metal ion binding"/>
    <property type="evidence" value="ECO:0007669"/>
    <property type="project" value="UniProtKB-KW"/>
</dbReference>
<evidence type="ECO:0000256" key="10">
    <source>
        <dbReference type="ARBA" id="ARBA00041760"/>
    </source>
</evidence>
<name>A0ABD3PTX1_9STRA</name>
<dbReference type="GO" id="GO:0008033">
    <property type="term" value="P:tRNA processing"/>
    <property type="evidence" value="ECO:0007669"/>
    <property type="project" value="UniProtKB-KW"/>
</dbReference>
<keyword evidence="1" id="KW-0819">tRNA processing</keyword>
<dbReference type="PANTHER" id="PTHR46516">
    <property type="entry name" value="TRNA-SPECIFIC ADENOSINE DEAMINASE 1"/>
    <property type="match status" value="1"/>
</dbReference>
<dbReference type="GO" id="GO:0043829">
    <property type="term" value="F:tRNA-specific adenosine-37 deaminase activity"/>
    <property type="evidence" value="ECO:0007669"/>
    <property type="project" value="UniProtKB-EC"/>
</dbReference>
<evidence type="ECO:0000313" key="14">
    <source>
        <dbReference type="EMBL" id="KAL3791268.1"/>
    </source>
</evidence>
<feature type="region of interest" description="Disordered" evidence="12">
    <location>
        <begin position="464"/>
        <end position="532"/>
    </location>
</feature>
<keyword evidence="2" id="KW-0479">Metal-binding</keyword>
<dbReference type="PANTHER" id="PTHR46516:SF1">
    <property type="entry name" value="TRNA-SPECIFIC ADENOSINE DEAMINASE 1"/>
    <property type="match status" value="1"/>
</dbReference>
<evidence type="ECO:0000256" key="8">
    <source>
        <dbReference type="ARBA" id="ARBA00038940"/>
    </source>
</evidence>
<dbReference type="EC" id="3.5.4.34" evidence="8"/>
<dbReference type="AlphaFoldDB" id="A0ABD3PTX1"/>
<accession>A0ABD3PTX1</accession>
<feature type="compositionally biased region" description="Polar residues" evidence="12">
    <location>
        <begin position="514"/>
        <end position="523"/>
    </location>
</feature>
<comment type="similarity">
    <text evidence="7">Belongs to the ADAT1 family.</text>
</comment>
<comment type="function">
    <text evidence="6">Specifically deaminates adenosine-37 to inosine in tRNA-Ala.</text>
</comment>
<comment type="cofactor">
    <cofactor evidence="5">
        <name>1D-myo-inositol hexakisphosphate</name>
        <dbReference type="ChEBI" id="CHEBI:58130"/>
    </cofactor>
</comment>
<evidence type="ECO:0000256" key="3">
    <source>
        <dbReference type="ARBA" id="ARBA00022801"/>
    </source>
</evidence>
<evidence type="ECO:0000256" key="5">
    <source>
        <dbReference type="ARBA" id="ARBA00037026"/>
    </source>
</evidence>
<dbReference type="Proteomes" id="UP001516023">
    <property type="component" value="Unassembled WGS sequence"/>
</dbReference>
<protein>
    <recommendedName>
        <fullName evidence="9">tRNA-specific adenosine deaminase 1</fullName>
        <ecNumber evidence="8">3.5.4.34</ecNumber>
    </recommendedName>
    <alternativeName>
        <fullName evidence="10">tRNA-specific adenosine-37 deaminase</fullName>
    </alternativeName>
</protein>
<organism evidence="14 15">
    <name type="scientific">Cyclotella cryptica</name>
    <dbReference type="NCBI Taxonomy" id="29204"/>
    <lineage>
        <taxon>Eukaryota</taxon>
        <taxon>Sar</taxon>
        <taxon>Stramenopiles</taxon>
        <taxon>Ochrophyta</taxon>
        <taxon>Bacillariophyta</taxon>
        <taxon>Coscinodiscophyceae</taxon>
        <taxon>Thalassiosirophycidae</taxon>
        <taxon>Stephanodiscales</taxon>
        <taxon>Stephanodiscaceae</taxon>
        <taxon>Cyclotella</taxon>
    </lineage>
</organism>
<feature type="domain" description="A to I editase" evidence="13">
    <location>
        <begin position="137"/>
        <end position="642"/>
    </location>
</feature>
<dbReference type="Pfam" id="PF02137">
    <property type="entry name" value="A_deamin"/>
    <property type="match status" value="1"/>
</dbReference>
<evidence type="ECO:0000256" key="11">
    <source>
        <dbReference type="ARBA" id="ARBA00047635"/>
    </source>
</evidence>
<keyword evidence="4" id="KW-0862">Zinc</keyword>
<dbReference type="SMART" id="SM00552">
    <property type="entry name" value="ADEAMc"/>
    <property type="match status" value="1"/>
</dbReference>
<evidence type="ECO:0000256" key="2">
    <source>
        <dbReference type="ARBA" id="ARBA00022723"/>
    </source>
</evidence>
<evidence type="ECO:0000256" key="7">
    <source>
        <dbReference type="ARBA" id="ARBA00038326"/>
    </source>
</evidence>
<evidence type="ECO:0000256" key="1">
    <source>
        <dbReference type="ARBA" id="ARBA00022694"/>
    </source>
</evidence>
<comment type="caution">
    <text evidence="14">The sequence shown here is derived from an EMBL/GenBank/DDBJ whole genome shotgun (WGS) entry which is preliminary data.</text>
</comment>
<proteinExistence type="inferred from homology"/>